<reference evidence="1" key="1">
    <citation type="submission" date="2017-07" db="EMBL/GenBank/DDBJ databases">
        <authorList>
            <person name="Mikheyev A."/>
            <person name="Grau M."/>
        </authorList>
    </citation>
    <scope>NUCLEOTIDE SEQUENCE</scope>
    <source>
        <tissue evidence="1">Venom_gland</tissue>
    </source>
</reference>
<reference evidence="1" key="2">
    <citation type="submission" date="2017-11" db="EMBL/GenBank/DDBJ databases">
        <title>Coralsnake Venomics: Analyses of Venom Gland Transcriptomes and Proteomes of Six Brazilian Taxa.</title>
        <authorList>
            <person name="Aird S.D."/>
            <person name="Jorge da Silva N."/>
            <person name="Qiu L."/>
            <person name="Villar-Briones A."/>
            <person name="Aparecida-Saddi V."/>
            <person name="Campos-Telles M.P."/>
            <person name="Grau M."/>
            <person name="Mikheyev A.S."/>
        </authorList>
    </citation>
    <scope>NUCLEOTIDE SEQUENCE</scope>
    <source>
        <tissue evidence="1">Venom_gland</tissue>
    </source>
</reference>
<accession>A0A2D4MK62</accession>
<proteinExistence type="predicted"/>
<sequence length="103" mass="11652">MVSCKKHRTELHLAFRKITHVTHTHTPQNKPSEGTAEAARGCKTRFEGWKVAEDAGTLETFQWLQTFVKTFNEDELETRLFPSPCLPSGACSGIKKQIMDVFS</sequence>
<dbReference type="AlphaFoldDB" id="A0A2D4MK62"/>
<name>A0A2D4MK62_9SAUR</name>
<evidence type="ECO:0000313" key="1">
    <source>
        <dbReference type="EMBL" id="LAB33458.1"/>
    </source>
</evidence>
<protein>
    <submittedName>
        <fullName evidence="1">Uncharacterized protein</fullName>
    </submittedName>
</protein>
<organism evidence="1">
    <name type="scientific">Micrurus spixii</name>
    <name type="common">Amazon coral snake</name>
    <dbReference type="NCBI Taxonomy" id="129469"/>
    <lineage>
        <taxon>Eukaryota</taxon>
        <taxon>Metazoa</taxon>
        <taxon>Chordata</taxon>
        <taxon>Craniata</taxon>
        <taxon>Vertebrata</taxon>
        <taxon>Euteleostomi</taxon>
        <taxon>Lepidosauria</taxon>
        <taxon>Squamata</taxon>
        <taxon>Bifurcata</taxon>
        <taxon>Unidentata</taxon>
        <taxon>Episquamata</taxon>
        <taxon>Toxicofera</taxon>
        <taxon>Serpentes</taxon>
        <taxon>Colubroidea</taxon>
        <taxon>Elapidae</taxon>
        <taxon>Elapinae</taxon>
        <taxon>Micrurus</taxon>
    </lineage>
</organism>
<dbReference type="EMBL" id="IACM01093062">
    <property type="protein sequence ID" value="LAB33458.1"/>
    <property type="molecule type" value="Transcribed_RNA"/>
</dbReference>